<dbReference type="Pfam" id="PF01391">
    <property type="entry name" value="Collagen"/>
    <property type="match status" value="1"/>
</dbReference>
<dbReference type="Proteomes" id="UP000008902">
    <property type="component" value="Segment"/>
</dbReference>
<sequence length="316" mass="31415">MQLRGSSPDGEPAVCYVGSPTGSVVGVPQNQIGSVTVPRGRHAERLRSDPGDTPKGVVTPPRPQGHLLALPGQAGPRGPEGPPGPPGEGLQVDGVTDTDLPAPAEHQFELWFAQSSGLFWLSDGSEWVEVDITGPEGPQGPKGDQGARGETGLQGPQGVQGPKGDTGATGAKGDKGDTGAQGPKGDTGATGPAGRDGVDGAQGPKGDTGPQGDEGPQGPTGATGSRGPEGPQGPTGERGPMGYSAYGVAVENGYQGTEAQWLASLKGAKGDTGATGAQGPAGVPSSNGTVLDFVKVTQSQYNSLTKVATTFYVIVG</sequence>
<evidence type="ECO:0000313" key="3">
    <source>
        <dbReference type="EMBL" id="AEL17839.1"/>
    </source>
</evidence>
<feature type="region of interest" description="Disordered" evidence="1">
    <location>
        <begin position="130"/>
        <end position="242"/>
    </location>
</feature>
<dbReference type="OrthoDB" id="17746at10239"/>
<protein>
    <recommendedName>
        <fullName evidence="2">Minor tail protein gp31 C-terminal domain-containing protein</fullName>
    </recommendedName>
</protein>
<dbReference type="KEGG" id="vg:18565113"/>
<feature type="compositionally biased region" description="Basic and acidic residues" evidence="1">
    <location>
        <begin position="41"/>
        <end position="52"/>
    </location>
</feature>
<dbReference type="EMBL" id="JN408461">
    <property type="protein sequence ID" value="AEL17839.1"/>
    <property type="molecule type" value="Genomic_DNA"/>
</dbReference>
<feature type="region of interest" description="Disordered" evidence="1">
    <location>
        <begin position="1"/>
        <end position="100"/>
    </location>
</feature>
<feature type="domain" description="Minor tail protein gp31 C-terminal" evidence="2">
    <location>
        <begin position="291"/>
        <end position="315"/>
    </location>
</feature>
<dbReference type="GeneID" id="18565113"/>
<dbReference type="GO" id="GO:0031012">
    <property type="term" value="C:extracellular matrix"/>
    <property type="evidence" value="ECO:0007669"/>
    <property type="project" value="TreeGrafter"/>
</dbReference>
<accession>G1JV59</accession>
<dbReference type="GO" id="GO:0030020">
    <property type="term" value="F:extracellular matrix structural constituent conferring tensile strength"/>
    <property type="evidence" value="ECO:0007669"/>
    <property type="project" value="TreeGrafter"/>
</dbReference>
<dbReference type="Pfam" id="PF24243">
    <property type="entry name" value="Phage_tail_C"/>
    <property type="match status" value="1"/>
</dbReference>
<evidence type="ECO:0000259" key="2">
    <source>
        <dbReference type="Pfam" id="PF24243"/>
    </source>
</evidence>
<proteinExistence type="predicted"/>
<dbReference type="InterPro" id="IPR050149">
    <property type="entry name" value="Collagen_superfamily"/>
</dbReference>
<dbReference type="GO" id="GO:0005615">
    <property type="term" value="C:extracellular space"/>
    <property type="evidence" value="ECO:0007669"/>
    <property type="project" value="TreeGrafter"/>
</dbReference>
<reference evidence="3 4" key="1">
    <citation type="journal article" date="2012" name="J. Virol.">
        <title>Complete Genome Sequences of 138 Mycobacteriophages.</title>
        <authorList>
            <consortium name="the Science Education Alliance Phage Hunters Advancing Genomics and Evolutionary Science Program"/>
            <consortium name="the KwaZulu-Natal Research Institute for Tuberculosis and HIV Mycobacterial Genetics Course Students"/>
            <consortium name="the Phage Hunters Integrating Research and Education Program"/>
            <person name="Hatfull G.F."/>
        </authorList>
    </citation>
    <scope>NUCLEOTIDE SEQUENCE [LARGE SCALE GENOMIC DNA]</scope>
</reference>
<dbReference type="InterPro" id="IPR056923">
    <property type="entry name" value="Minor_tail_gp31_C"/>
</dbReference>
<dbReference type="RefSeq" id="YP_009017140.1">
    <property type="nucleotide sequence ID" value="NC_023731.1"/>
</dbReference>
<feature type="compositionally biased region" description="Low complexity" evidence="1">
    <location>
        <begin position="17"/>
        <end position="28"/>
    </location>
</feature>
<dbReference type="GO" id="GO:0030198">
    <property type="term" value="P:extracellular matrix organization"/>
    <property type="evidence" value="ECO:0007669"/>
    <property type="project" value="TreeGrafter"/>
</dbReference>
<organism evidence="3 4">
    <name type="scientific">Mycobacterium phage Trixie</name>
    <dbReference type="NCBI Taxonomy" id="1071503"/>
    <lineage>
        <taxon>Viruses</taxon>
        <taxon>Duplodnaviria</taxon>
        <taxon>Heunggongvirae</taxon>
        <taxon>Uroviricota</taxon>
        <taxon>Caudoviricetes</taxon>
        <taxon>Fromanvirus</taxon>
        <taxon>Fromanvirus trixie</taxon>
    </lineage>
</organism>
<dbReference type="PANTHER" id="PTHR24023:SF1095">
    <property type="entry name" value="EGF-LIKE DOMAIN-CONTAINING PROTEIN"/>
    <property type="match status" value="1"/>
</dbReference>
<evidence type="ECO:0000313" key="4">
    <source>
        <dbReference type="Proteomes" id="UP000008902"/>
    </source>
</evidence>
<name>G1JV59_9CAUD</name>
<evidence type="ECO:0000256" key="1">
    <source>
        <dbReference type="SAM" id="MobiDB-lite"/>
    </source>
</evidence>
<dbReference type="PANTHER" id="PTHR24023">
    <property type="entry name" value="COLLAGEN ALPHA"/>
    <property type="match status" value="1"/>
</dbReference>
<dbReference type="InterPro" id="IPR008160">
    <property type="entry name" value="Collagen"/>
</dbReference>
<gene>
    <name evidence="3" type="primary">7</name>
    <name evidence="3" type="ORF">TRIXIE_7</name>
</gene>
<keyword evidence="4" id="KW-1185">Reference proteome</keyword>